<keyword evidence="2" id="KW-0489">Methyltransferase</keyword>
<evidence type="ECO:0000259" key="1">
    <source>
        <dbReference type="Pfam" id="PF13847"/>
    </source>
</evidence>
<name>A0A165I8I4_9BASI</name>
<dbReference type="Gene3D" id="3.40.50.150">
    <property type="entry name" value="Vaccinia Virus protein VP39"/>
    <property type="match status" value="1"/>
</dbReference>
<dbReference type="PANTHER" id="PTHR43861">
    <property type="entry name" value="TRANS-ACONITATE 2-METHYLTRANSFERASE-RELATED"/>
    <property type="match status" value="1"/>
</dbReference>
<dbReference type="InParanoid" id="A0A165I8I4"/>
<evidence type="ECO:0000313" key="2">
    <source>
        <dbReference type="EMBL" id="KZT60262.1"/>
    </source>
</evidence>
<dbReference type="GO" id="GO:0008168">
    <property type="term" value="F:methyltransferase activity"/>
    <property type="evidence" value="ECO:0007669"/>
    <property type="project" value="UniProtKB-KW"/>
</dbReference>
<organism evidence="2 3">
    <name type="scientific">Calocera cornea HHB12733</name>
    <dbReference type="NCBI Taxonomy" id="1353952"/>
    <lineage>
        <taxon>Eukaryota</taxon>
        <taxon>Fungi</taxon>
        <taxon>Dikarya</taxon>
        <taxon>Basidiomycota</taxon>
        <taxon>Agaricomycotina</taxon>
        <taxon>Dacrymycetes</taxon>
        <taxon>Dacrymycetales</taxon>
        <taxon>Dacrymycetaceae</taxon>
        <taxon>Calocera</taxon>
    </lineage>
</organism>
<dbReference type="Pfam" id="PF13847">
    <property type="entry name" value="Methyltransf_31"/>
    <property type="match status" value="1"/>
</dbReference>
<reference evidence="2 3" key="1">
    <citation type="journal article" date="2016" name="Mol. Biol. Evol.">
        <title>Comparative Genomics of Early-Diverging Mushroom-Forming Fungi Provides Insights into the Origins of Lignocellulose Decay Capabilities.</title>
        <authorList>
            <person name="Nagy L.G."/>
            <person name="Riley R."/>
            <person name="Tritt A."/>
            <person name="Adam C."/>
            <person name="Daum C."/>
            <person name="Floudas D."/>
            <person name="Sun H."/>
            <person name="Yadav J.S."/>
            <person name="Pangilinan J."/>
            <person name="Larsson K.H."/>
            <person name="Matsuura K."/>
            <person name="Barry K."/>
            <person name="Labutti K."/>
            <person name="Kuo R."/>
            <person name="Ohm R.A."/>
            <person name="Bhattacharya S.S."/>
            <person name="Shirouzu T."/>
            <person name="Yoshinaga Y."/>
            <person name="Martin F.M."/>
            <person name="Grigoriev I.V."/>
            <person name="Hibbett D.S."/>
        </authorList>
    </citation>
    <scope>NUCLEOTIDE SEQUENCE [LARGE SCALE GENOMIC DNA]</scope>
    <source>
        <strain evidence="2 3">HHB12733</strain>
    </source>
</reference>
<keyword evidence="3" id="KW-1185">Reference proteome</keyword>
<dbReference type="AlphaFoldDB" id="A0A165I8I4"/>
<accession>A0A165I8I4</accession>
<keyword evidence="2" id="KW-0808">Transferase</keyword>
<protein>
    <submittedName>
        <fullName evidence="2">S-adenosyl-L-methionine-dependent methyltransferase</fullName>
    </submittedName>
</protein>
<evidence type="ECO:0000313" key="3">
    <source>
        <dbReference type="Proteomes" id="UP000076842"/>
    </source>
</evidence>
<dbReference type="EMBL" id="KV423932">
    <property type="protein sequence ID" value="KZT60262.1"/>
    <property type="molecule type" value="Genomic_DNA"/>
</dbReference>
<dbReference type="SUPFAM" id="SSF53335">
    <property type="entry name" value="S-adenosyl-L-methionine-dependent methyltransferases"/>
    <property type="match status" value="1"/>
</dbReference>
<dbReference type="CDD" id="cd02440">
    <property type="entry name" value="AdoMet_MTases"/>
    <property type="match status" value="1"/>
</dbReference>
<dbReference type="STRING" id="1353952.A0A165I8I4"/>
<dbReference type="OrthoDB" id="10017101at2759"/>
<dbReference type="InterPro" id="IPR025714">
    <property type="entry name" value="Methyltranfer_dom"/>
</dbReference>
<sequence length="267" mass="29503">MSSSAARDDKWTAADYNQHASFVYSAKFTSVVLDMLAAKPGERIIDIGCGSGELTVDLEKVVGKEGLVVGIDFSANMIEKAKANGCAHVYVSDGCDLQIEKGLENTFDAAFSNAALHWMKRDPAGVLRGVKRALKPGGRFVAEFGGHLNVVGMRGALHEVCRKHGMDPVPLDPWYFPSVEEYKELLESNGFVVDHCSLNPRITPLPGKLYDWLITFARTSILDKVPDEEAAQMMQEVEDMCAIDMRDSYGNWSLMYVRLRFSATVPM</sequence>
<dbReference type="GO" id="GO:0032259">
    <property type="term" value="P:methylation"/>
    <property type="evidence" value="ECO:0007669"/>
    <property type="project" value="UniProtKB-KW"/>
</dbReference>
<gene>
    <name evidence="2" type="ORF">CALCODRAFT_465698</name>
</gene>
<proteinExistence type="predicted"/>
<dbReference type="Proteomes" id="UP000076842">
    <property type="component" value="Unassembled WGS sequence"/>
</dbReference>
<feature type="domain" description="Methyltransferase" evidence="1">
    <location>
        <begin position="39"/>
        <end position="143"/>
    </location>
</feature>
<dbReference type="PANTHER" id="PTHR43861:SF1">
    <property type="entry name" value="TRANS-ACONITATE 2-METHYLTRANSFERASE"/>
    <property type="match status" value="1"/>
</dbReference>
<dbReference type="InterPro" id="IPR029063">
    <property type="entry name" value="SAM-dependent_MTases_sf"/>
</dbReference>